<name>A0A9D1G468_9FIRM</name>
<dbReference type="InterPro" id="IPR013486">
    <property type="entry name" value="SpoIID/LytB"/>
</dbReference>
<proteinExistence type="predicted"/>
<organism evidence="2 3">
    <name type="scientific">Candidatus Scatomorpha pullistercoris</name>
    <dbReference type="NCBI Taxonomy" id="2840929"/>
    <lineage>
        <taxon>Bacteria</taxon>
        <taxon>Bacillati</taxon>
        <taxon>Bacillota</taxon>
        <taxon>Clostridia</taxon>
        <taxon>Eubacteriales</taxon>
        <taxon>Candidatus Scatomorpha</taxon>
    </lineage>
</organism>
<sequence length="326" mass="34256">MRTITAAALLCLVIALALPLLLYSAPGQDGGPSEASSTAPAPGGSDSELSFTVLSGGEVLTVTMADWLPGVVAGEMPASFEPEALKAQAVAARTYIMYSMGREKPAHPEAGVCDDPACCKAHASDETLRQNWGGDYDANLAKIQEAVGSTDGEYLSYGGEVIQAVFHSSSAGKTESSGAIWQDQPYLVSVDSPETAEDVPDYVTSVTVTEADFKAAVHSLHPEAVLEGDAAFWLGAAVRDESGRVESVDIGGVLVPGTELRTMFSLRSTAFALDYTDPDFLFTVTGYGHGVGMSQYGANVMAESGSDYREILSHYYPGTQLETAGW</sequence>
<dbReference type="GO" id="GO:0030435">
    <property type="term" value="P:sporulation resulting in formation of a cellular spore"/>
    <property type="evidence" value="ECO:0007669"/>
    <property type="project" value="InterPro"/>
</dbReference>
<dbReference type="AlphaFoldDB" id="A0A9D1G468"/>
<comment type="caution">
    <text evidence="2">The sequence shown here is derived from an EMBL/GenBank/DDBJ whole genome shotgun (WGS) entry which is preliminary data.</text>
</comment>
<dbReference type="Proteomes" id="UP000886876">
    <property type="component" value="Unassembled WGS sequence"/>
</dbReference>
<evidence type="ECO:0000313" key="3">
    <source>
        <dbReference type="Proteomes" id="UP000886876"/>
    </source>
</evidence>
<evidence type="ECO:0000259" key="1">
    <source>
        <dbReference type="Pfam" id="PF08486"/>
    </source>
</evidence>
<reference evidence="2" key="1">
    <citation type="submission" date="2020-10" db="EMBL/GenBank/DDBJ databases">
        <authorList>
            <person name="Gilroy R."/>
        </authorList>
    </citation>
    <scope>NUCLEOTIDE SEQUENCE</scope>
    <source>
        <strain evidence="2">ChiHecec3B27-6122</strain>
    </source>
</reference>
<dbReference type="Pfam" id="PF08486">
    <property type="entry name" value="SpoIID"/>
    <property type="match status" value="1"/>
</dbReference>
<evidence type="ECO:0000313" key="2">
    <source>
        <dbReference type="EMBL" id="HIS96811.1"/>
    </source>
</evidence>
<reference evidence="2" key="2">
    <citation type="journal article" date="2021" name="PeerJ">
        <title>Extensive microbial diversity within the chicken gut microbiome revealed by metagenomics and culture.</title>
        <authorList>
            <person name="Gilroy R."/>
            <person name="Ravi A."/>
            <person name="Getino M."/>
            <person name="Pursley I."/>
            <person name="Horton D.L."/>
            <person name="Alikhan N.F."/>
            <person name="Baker D."/>
            <person name="Gharbi K."/>
            <person name="Hall N."/>
            <person name="Watson M."/>
            <person name="Adriaenssens E.M."/>
            <person name="Foster-Nyarko E."/>
            <person name="Jarju S."/>
            <person name="Secka A."/>
            <person name="Antonio M."/>
            <person name="Oren A."/>
            <person name="Chaudhuri R.R."/>
            <person name="La Ragione R."/>
            <person name="Hildebrand F."/>
            <person name="Pallen M.J."/>
        </authorList>
    </citation>
    <scope>NUCLEOTIDE SEQUENCE</scope>
    <source>
        <strain evidence="2">ChiHecec3B27-6122</strain>
    </source>
</reference>
<dbReference type="InterPro" id="IPR013693">
    <property type="entry name" value="SpoIID/LytB_N"/>
</dbReference>
<accession>A0A9D1G468</accession>
<feature type="domain" description="Sporulation stage II protein D amidase enhancer LytB N-terminal" evidence="1">
    <location>
        <begin position="59"/>
        <end position="157"/>
    </location>
</feature>
<dbReference type="InterPro" id="IPR014225">
    <property type="entry name" value="Spore_II_D_firmicutes"/>
</dbReference>
<dbReference type="EMBL" id="DVJS01000054">
    <property type="protein sequence ID" value="HIS96811.1"/>
    <property type="molecule type" value="Genomic_DNA"/>
</dbReference>
<gene>
    <name evidence="2" type="primary">spoIID</name>
    <name evidence="2" type="ORF">IAD42_02430</name>
</gene>
<protein>
    <submittedName>
        <fullName evidence="2">Stage II sporulation protein D</fullName>
    </submittedName>
</protein>
<dbReference type="NCBIfam" id="TIGR02870">
    <property type="entry name" value="spore_II_D"/>
    <property type="match status" value="1"/>
</dbReference>
<dbReference type="NCBIfam" id="TIGR02669">
    <property type="entry name" value="SpoIID_LytB"/>
    <property type="match status" value="1"/>
</dbReference>